<dbReference type="InterPro" id="IPR052744">
    <property type="entry name" value="GPAT/DAPAT"/>
</dbReference>
<keyword evidence="2" id="KW-0472">Membrane</keyword>
<dbReference type="GO" id="GO:0004366">
    <property type="term" value="F:glycerol-3-phosphate O-acyltransferase activity"/>
    <property type="evidence" value="ECO:0007669"/>
    <property type="project" value="EnsemblFungi"/>
</dbReference>
<organism evidence="4 5">
    <name type="scientific">Candidozyma pseudohaemuli</name>
    <dbReference type="NCBI Taxonomy" id="418784"/>
    <lineage>
        <taxon>Eukaryota</taxon>
        <taxon>Fungi</taxon>
        <taxon>Dikarya</taxon>
        <taxon>Ascomycota</taxon>
        <taxon>Saccharomycotina</taxon>
        <taxon>Pichiomycetes</taxon>
        <taxon>Metschnikowiaceae</taxon>
        <taxon>Candidozyma</taxon>
    </lineage>
</organism>
<feature type="domain" description="Phospholipid/glycerol acyltransferase" evidence="3">
    <location>
        <begin position="76"/>
        <end position="298"/>
    </location>
</feature>
<keyword evidence="5" id="KW-1185">Reference proteome</keyword>
<dbReference type="GO" id="GO:0008654">
    <property type="term" value="P:phospholipid biosynthetic process"/>
    <property type="evidence" value="ECO:0007669"/>
    <property type="project" value="EnsemblFungi"/>
</dbReference>
<dbReference type="VEuPathDB" id="FungiDB:C7M61_004282"/>
<dbReference type="RefSeq" id="XP_024712273.1">
    <property type="nucleotide sequence ID" value="XM_024859604.1"/>
</dbReference>
<feature type="transmembrane region" description="Helical" evidence="2">
    <location>
        <begin position="727"/>
        <end position="746"/>
    </location>
</feature>
<name>A0A2P7YIK2_9ASCO</name>
<dbReference type="STRING" id="418784.A0A2P7YIK2"/>
<dbReference type="GO" id="GO:0016287">
    <property type="term" value="F:glycerone-phosphate O-acyltransferase activity"/>
    <property type="evidence" value="ECO:0007669"/>
    <property type="project" value="EnsemblFungi"/>
</dbReference>
<dbReference type="CDD" id="cd07992">
    <property type="entry name" value="LPLAT_AAK14816-like"/>
    <property type="match status" value="1"/>
</dbReference>
<dbReference type="SUPFAM" id="SSF69593">
    <property type="entry name" value="Glycerol-3-phosphate (1)-acyltransferase"/>
    <property type="match status" value="2"/>
</dbReference>
<reference evidence="4 5" key="1">
    <citation type="submission" date="2018-03" db="EMBL/GenBank/DDBJ databases">
        <title>Candida pseudohaemulonii genome assembly and annotation.</title>
        <authorList>
            <person name="Munoz J.F."/>
            <person name="Gade L.G."/>
            <person name="Chow N.A."/>
            <person name="Litvintseva A.P."/>
            <person name="Loparev V.N."/>
            <person name="Cuomo C.A."/>
        </authorList>
    </citation>
    <scope>NUCLEOTIDE SEQUENCE [LARGE SCALE GENOMIC DNA]</scope>
    <source>
        <strain evidence="4 5">B12108</strain>
    </source>
</reference>
<accession>A0A2P7YIK2</accession>
<comment type="caution">
    <text evidence="4">The sequence shown here is derived from an EMBL/GenBank/DDBJ whole genome shotgun (WGS) entry which is preliminary data.</text>
</comment>
<dbReference type="Proteomes" id="UP000241107">
    <property type="component" value="Unassembled WGS sequence"/>
</dbReference>
<evidence type="ECO:0000313" key="5">
    <source>
        <dbReference type="Proteomes" id="UP000241107"/>
    </source>
</evidence>
<dbReference type="OrthoDB" id="2427554at2759"/>
<gene>
    <name evidence="4" type="ORF">C7M61_004282</name>
</gene>
<feature type="transmembrane region" description="Helical" evidence="2">
    <location>
        <begin position="32"/>
        <end position="57"/>
    </location>
</feature>
<feature type="compositionally biased region" description="Acidic residues" evidence="1">
    <location>
        <begin position="692"/>
        <end position="707"/>
    </location>
</feature>
<feature type="transmembrane region" description="Helical" evidence="2">
    <location>
        <begin position="446"/>
        <end position="466"/>
    </location>
</feature>
<dbReference type="EMBL" id="PYFQ01000013">
    <property type="protein sequence ID" value="PSK35800.1"/>
    <property type="molecule type" value="Genomic_DNA"/>
</dbReference>
<evidence type="ECO:0000256" key="2">
    <source>
        <dbReference type="SAM" id="Phobius"/>
    </source>
</evidence>
<keyword evidence="2" id="KW-0812">Transmembrane</keyword>
<dbReference type="GO" id="GO:0090207">
    <property type="term" value="P:regulation of triglyceride metabolic process"/>
    <property type="evidence" value="ECO:0007669"/>
    <property type="project" value="EnsemblFungi"/>
</dbReference>
<evidence type="ECO:0000313" key="4">
    <source>
        <dbReference type="EMBL" id="PSK35800.1"/>
    </source>
</evidence>
<feature type="transmembrane region" description="Helical" evidence="2">
    <location>
        <begin position="532"/>
        <end position="551"/>
    </location>
</feature>
<dbReference type="Pfam" id="PF01553">
    <property type="entry name" value="Acyltransferase"/>
    <property type="match status" value="1"/>
</dbReference>
<dbReference type="PANTHER" id="PTHR31605:SF2">
    <property type="entry name" value="GLYCEROL-3-PHOSPHATE O-ACYLTRANSFERASE 2"/>
    <property type="match status" value="1"/>
</dbReference>
<dbReference type="AlphaFoldDB" id="A0A2P7YIK2"/>
<dbReference type="InterPro" id="IPR002123">
    <property type="entry name" value="Plipid/glycerol_acylTrfase"/>
</dbReference>
<protein>
    <recommendedName>
        <fullName evidence="3">Phospholipid/glycerol acyltransferase domain-containing protein</fullName>
    </recommendedName>
</protein>
<dbReference type="PANTHER" id="PTHR31605">
    <property type="entry name" value="GLYCEROL-3-PHOSPHATE O-ACYLTRANSFERASE 1"/>
    <property type="match status" value="1"/>
</dbReference>
<dbReference type="GeneID" id="36567670"/>
<dbReference type="SMART" id="SM00563">
    <property type="entry name" value="PlsC"/>
    <property type="match status" value="1"/>
</dbReference>
<keyword evidence="2" id="KW-1133">Transmembrane helix</keyword>
<feature type="transmembrane region" description="Helical" evidence="2">
    <location>
        <begin position="497"/>
        <end position="520"/>
    </location>
</feature>
<feature type="region of interest" description="Disordered" evidence="1">
    <location>
        <begin position="671"/>
        <end position="709"/>
    </location>
</feature>
<sequence length="785" mass="89640">MGNLEMTINPIDGLFNDPEAAQHRKKRSPLELLKTILLMLSYDLVIWFFNMVIHTFFRDIRLRGTFNIPKKGAIIFVIAPHHNQFVDPLVVMSTTRATSGRRISLLTAAKSYRRGFIGTAARLCSAIPVERAQDLVKPALGTIKVENFDPDGDNVDVIGEGTKFTEEAEPKGLLGLPNSLGNAQIDQVVSDTRIVLKKPFKVNFEKSTERDKRIIDLLTNGTNYKTAPHVDNHQVFDNVFNHLNKGKVMGIFPEGGLHDRPGLLPLKPGVGIMALGAVSKSDDPDAVVNIIPVGLNYFHPHRFRSRVVVEYGKPIRVTKKDSIKYEQNSRDVVNKLIELITLRLKEVTVTCDDFDTLMVIQAARRLYTAANREHIPLPLVVEMNRRLMKGYQKYKHRPDVAHLRDNVYHYNKMLMAMSLHDHQVEDLTSSNRWVVFYRFAVRSFRVFFFLLLSLPGVFMFAPVFIVSRRISKEKAKEALAGSVVKIKANDVISTWKILVALGLAPALYIFWATIACWLLRSASEFVRNEIPLIILFIAMYLWMVLTTYASLRTGESCVDTYKSLKPLLISMLSHHLDMVQIEELKNTRRKLAHEVMEFCEKYGPLIFDDYDKFYREYNRIDESTSDLGEVLENDNVEAVPDLGLVYSRSESYWLDNLSNIPIFSSVDEKDTTTLEDDTDVSDITQETQEKDGDVEETEREVEDDEDERRENARLRLRTAMKKKANRSAMKLYLFLLALAAATPIPADTKLRVTRCSMSSTRTDEVVEEEPWVPKIVQAIDIDFKK</sequence>
<dbReference type="GO" id="GO:0005783">
    <property type="term" value="C:endoplasmic reticulum"/>
    <property type="evidence" value="ECO:0007669"/>
    <property type="project" value="EnsemblFungi"/>
</dbReference>
<dbReference type="GO" id="GO:0005811">
    <property type="term" value="C:lipid droplet"/>
    <property type="evidence" value="ECO:0007669"/>
    <property type="project" value="EnsemblFungi"/>
</dbReference>
<evidence type="ECO:0000259" key="3">
    <source>
        <dbReference type="SMART" id="SM00563"/>
    </source>
</evidence>
<evidence type="ECO:0000256" key="1">
    <source>
        <dbReference type="SAM" id="MobiDB-lite"/>
    </source>
</evidence>
<proteinExistence type="predicted"/>